<reference evidence="2" key="1">
    <citation type="submission" date="2022-10" db="EMBL/GenBank/DDBJ databases">
        <title>Hoeflea sp. J2-29, isolated from marine algae.</title>
        <authorList>
            <person name="Kristyanto S."/>
            <person name="Kim J.M."/>
            <person name="Jeon C.O."/>
        </authorList>
    </citation>
    <scope>NUCLEOTIDE SEQUENCE</scope>
    <source>
        <strain evidence="2">J2-29</strain>
    </source>
</reference>
<organism evidence="2 3">
    <name type="scientific">Hoeflea ulvae</name>
    <dbReference type="NCBI Taxonomy" id="2983764"/>
    <lineage>
        <taxon>Bacteria</taxon>
        <taxon>Pseudomonadati</taxon>
        <taxon>Pseudomonadota</taxon>
        <taxon>Alphaproteobacteria</taxon>
        <taxon>Hyphomicrobiales</taxon>
        <taxon>Rhizobiaceae</taxon>
        <taxon>Hoeflea</taxon>
    </lineage>
</organism>
<proteinExistence type="predicted"/>
<feature type="domain" description="Endonuclease/exonuclease/phosphatase" evidence="1">
    <location>
        <begin position="93"/>
        <end position="269"/>
    </location>
</feature>
<dbReference type="SUPFAM" id="SSF56219">
    <property type="entry name" value="DNase I-like"/>
    <property type="match status" value="1"/>
</dbReference>
<protein>
    <submittedName>
        <fullName evidence="2">Endonuclease/exonuclease/phosphatase family protein</fullName>
    </submittedName>
</protein>
<dbReference type="InterPro" id="IPR036691">
    <property type="entry name" value="Endo/exonu/phosph_ase_sf"/>
</dbReference>
<keyword evidence="2" id="KW-0378">Hydrolase</keyword>
<evidence type="ECO:0000259" key="1">
    <source>
        <dbReference type="Pfam" id="PF19580"/>
    </source>
</evidence>
<gene>
    <name evidence="2" type="ORF">OEG82_07480</name>
</gene>
<dbReference type="Pfam" id="PF19580">
    <property type="entry name" value="Exo_endo_phos_3"/>
    <property type="match status" value="1"/>
</dbReference>
<evidence type="ECO:0000313" key="3">
    <source>
        <dbReference type="Proteomes" id="UP001081283"/>
    </source>
</evidence>
<dbReference type="GO" id="GO:0004519">
    <property type="term" value="F:endonuclease activity"/>
    <property type="evidence" value="ECO:0007669"/>
    <property type="project" value="UniProtKB-KW"/>
</dbReference>
<dbReference type="InterPro" id="IPR005135">
    <property type="entry name" value="Endo/exonuclease/phosphatase"/>
</dbReference>
<accession>A0ABT3YDA5</accession>
<name>A0ABT3YDA5_9HYPH</name>
<keyword evidence="2" id="KW-0255">Endonuclease</keyword>
<keyword evidence="2" id="KW-0540">Nuclease</keyword>
<keyword evidence="3" id="KW-1185">Reference proteome</keyword>
<sequence>MKNNIPTLPSLDKIRIGWWNTNISPPIKGTPPPLEDGDLIIEVIITLLFKCDILFLGEVSSENMDWINEKLSGTTFIIKNMTIGGKSSIFNFGVIYNSEVSHFHGSEFLIDTIAGANYKISCRMDFLLHNEFNFSFLVSHWPSRLRKPEDSSSRGHYATALRRYVDSALERGTQYIIVLGDFNDEPFNESMTTYLRGCRDAAFVNTHPQLLYNPFWKRIACTKGYTRAFDQTEPTGTYFYRSDNLHRWRVLDQMLFCAAFVGRSKWHLNETETGVLRYERLVQAIESTKSKLDHLPILAELNKEPTDG</sequence>
<dbReference type="RefSeq" id="WP_267611805.1">
    <property type="nucleotide sequence ID" value="NZ_JAOVZQ010000001.1"/>
</dbReference>
<dbReference type="Gene3D" id="3.60.10.10">
    <property type="entry name" value="Endonuclease/exonuclease/phosphatase"/>
    <property type="match status" value="1"/>
</dbReference>
<dbReference type="EMBL" id="JAOVZQ010000001">
    <property type="protein sequence ID" value="MCY0093861.1"/>
    <property type="molecule type" value="Genomic_DNA"/>
</dbReference>
<dbReference type="Proteomes" id="UP001081283">
    <property type="component" value="Unassembled WGS sequence"/>
</dbReference>
<evidence type="ECO:0000313" key="2">
    <source>
        <dbReference type="EMBL" id="MCY0093861.1"/>
    </source>
</evidence>
<comment type="caution">
    <text evidence="2">The sequence shown here is derived from an EMBL/GenBank/DDBJ whole genome shotgun (WGS) entry which is preliminary data.</text>
</comment>